<keyword evidence="1" id="KW-0812">Transmembrane</keyword>
<feature type="transmembrane region" description="Helical" evidence="1">
    <location>
        <begin position="624"/>
        <end position="651"/>
    </location>
</feature>
<reference evidence="2 3" key="1">
    <citation type="submission" date="2024-07" db="EMBL/GenBank/DDBJ databases">
        <title>Section-level genome sequencing and comparative genomics of Aspergillus sections Usti and Cavernicolus.</title>
        <authorList>
            <consortium name="Lawrence Berkeley National Laboratory"/>
            <person name="Nybo J.L."/>
            <person name="Vesth T.C."/>
            <person name="Theobald S."/>
            <person name="Frisvad J.C."/>
            <person name="Larsen T.O."/>
            <person name="Kjaerboelling I."/>
            <person name="Rothschild-Mancinelli K."/>
            <person name="Lyhne E.K."/>
            <person name="Kogle M.E."/>
            <person name="Barry K."/>
            <person name="Clum A."/>
            <person name="Na H."/>
            <person name="Ledsgaard L."/>
            <person name="Lin J."/>
            <person name="Lipzen A."/>
            <person name="Kuo A."/>
            <person name="Riley R."/>
            <person name="Mondo S."/>
            <person name="Labutti K."/>
            <person name="Haridas S."/>
            <person name="Pangalinan J."/>
            <person name="Salamov A.A."/>
            <person name="Simmons B.A."/>
            <person name="Magnuson J.K."/>
            <person name="Chen J."/>
            <person name="Drula E."/>
            <person name="Henrissat B."/>
            <person name="Wiebenga A."/>
            <person name="Lubbers R.J."/>
            <person name="Gomes A.C."/>
            <person name="Makela M.R."/>
            <person name="Stajich J."/>
            <person name="Grigoriev I.V."/>
            <person name="Mortensen U.H."/>
            <person name="De Vries R.P."/>
            <person name="Baker S.E."/>
            <person name="Andersen M.R."/>
        </authorList>
    </citation>
    <scope>NUCLEOTIDE SEQUENCE [LARGE SCALE GENOMIC DNA]</scope>
    <source>
        <strain evidence="2 3">CBS 588.65</strain>
    </source>
</reference>
<keyword evidence="1" id="KW-0472">Membrane</keyword>
<keyword evidence="1" id="KW-1133">Transmembrane helix</keyword>
<feature type="transmembrane region" description="Helical" evidence="1">
    <location>
        <begin position="167"/>
        <end position="188"/>
    </location>
</feature>
<gene>
    <name evidence="2" type="ORF">BJX63DRAFT_415000</name>
</gene>
<keyword evidence="3" id="KW-1185">Reference proteome</keyword>
<feature type="transmembrane region" description="Helical" evidence="1">
    <location>
        <begin position="50"/>
        <end position="73"/>
    </location>
</feature>
<name>A0ABR4GU97_9EURO</name>
<proteinExistence type="predicted"/>
<evidence type="ECO:0000256" key="1">
    <source>
        <dbReference type="SAM" id="Phobius"/>
    </source>
</evidence>
<organism evidence="2 3">
    <name type="scientific">Aspergillus granulosus</name>
    <dbReference type="NCBI Taxonomy" id="176169"/>
    <lineage>
        <taxon>Eukaryota</taxon>
        <taxon>Fungi</taxon>
        <taxon>Dikarya</taxon>
        <taxon>Ascomycota</taxon>
        <taxon>Pezizomycotina</taxon>
        <taxon>Eurotiomycetes</taxon>
        <taxon>Eurotiomycetidae</taxon>
        <taxon>Eurotiales</taxon>
        <taxon>Aspergillaceae</taxon>
        <taxon>Aspergillus</taxon>
        <taxon>Aspergillus subgen. Nidulantes</taxon>
    </lineage>
</organism>
<protein>
    <submittedName>
        <fullName evidence="2">Uncharacterized protein</fullName>
    </submittedName>
</protein>
<sequence>MAGYTSTSPEEYVPLTTFNQTSATDRDEAQNEWPGPVQTERNIWKRISTINVLVICLGSVLLIILCGILGMMWRESIIAISGKEPNMLWIQIVHADWTSKLVTVCTAVIRTVMALQASLFTAMVGSIVLEKISTSLFHAPFYSIIRGVSASPNSLLFTASIKPRSSLALFVSLLVVAEALLTVASQFLSTILISDFKNSAFTDTNNSTNVAFIGDDMASDFDMYASPWWKMPPASNWVFGELSDPFLEGSDFHDTGHTYRALIPFEDESQRIFLRRFHGPAPVIDHRVVCVSPSASNMILNTTINTMGDFRLSGNLTMRNRSYPGLRNTDAPQFIDFECGLQIPFAIYTTYGYFAICPLLTGTEWMVQMEDPLVNPTFNDSTTADLSHLYGNPRAAAMFMVLETIEPLAIYSLTQPPEANVTVVRRDGPWAIVNNGSDTEALRISACFTNLAFRTSIVDMESSWQGSEPKLSWVRGSRKYNTSSSQHQLGASMSPESLRSRGLLKLQARSQWRDFDNIPEDGVKKWRKHWWFNANLLPVTPSVTSDSGLFLSEASFSMNMKEADNTHADLFQGIMRSTQSPALALQALLTRGVQMLFYHNLNRFNTTQSASTKFSTTTSLPARWTGFIAGAIIIASHFIVLAATILLFLIYTKSSLIGNYWHAISQVVSEDTLPVLDQAHAAKDEDVERWGKRHMPHLALQSLIRLRPNGRFALGTEGKAD</sequence>
<dbReference type="Proteomes" id="UP001610334">
    <property type="component" value="Unassembled WGS sequence"/>
</dbReference>
<dbReference type="EMBL" id="JBFXLT010000179">
    <property type="protein sequence ID" value="KAL2802502.1"/>
    <property type="molecule type" value="Genomic_DNA"/>
</dbReference>
<comment type="caution">
    <text evidence="2">The sequence shown here is derived from an EMBL/GenBank/DDBJ whole genome shotgun (WGS) entry which is preliminary data.</text>
</comment>
<feature type="transmembrane region" description="Helical" evidence="1">
    <location>
        <begin position="107"/>
        <end position="129"/>
    </location>
</feature>
<accession>A0ABR4GU97</accession>
<evidence type="ECO:0000313" key="2">
    <source>
        <dbReference type="EMBL" id="KAL2802502.1"/>
    </source>
</evidence>
<evidence type="ECO:0000313" key="3">
    <source>
        <dbReference type="Proteomes" id="UP001610334"/>
    </source>
</evidence>